<accession>A0A1R0H7G6</accession>
<dbReference type="PANTHER" id="PTHR21818">
    <property type="entry name" value="BC025462 PROTEIN"/>
    <property type="match status" value="1"/>
</dbReference>
<dbReference type="EMBL" id="LSSL01000251">
    <property type="protein sequence ID" value="OLY85066.1"/>
    <property type="molecule type" value="Genomic_DNA"/>
</dbReference>
<evidence type="ECO:0000259" key="2">
    <source>
        <dbReference type="Pfam" id="PF14675"/>
    </source>
</evidence>
<evidence type="ECO:0000256" key="1">
    <source>
        <dbReference type="SAM" id="MobiDB-lite"/>
    </source>
</evidence>
<dbReference type="InterPro" id="IPR026171">
    <property type="entry name" value="FANCI"/>
</dbReference>
<dbReference type="Pfam" id="PF14679">
    <property type="entry name" value="FANCI_HD1"/>
    <property type="match status" value="1"/>
</dbReference>
<feature type="region of interest" description="Disordered" evidence="1">
    <location>
        <begin position="739"/>
        <end position="762"/>
    </location>
</feature>
<feature type="compositionally biased region" description="Low complexity" evidence="1">
    <location>
        <begin position="739"/>
        <end position="758"/>
    </location>
</feature>
<evidence type="ECO:0000313" key="6">
    <source>
        <dbReference type="EMBL" id="OLY85066.1"/>
    </source>
</evidence>
<feature type="domain" description="FANCI solenoid 2" evidence="3">
    <location>
        <begin position="331"/>
        <end position="468"/>
    </location>
</feature>
<dbReference type="GO" id="GO:0070182">
    <property type="term" value="F:DNA polymerase binding"/>
    <property type="evidence" value="ECO:0007669"/>
    <property type="project" value="TreeGrafter"/>
</dbReference>
<organism evidence="6 7">
    <name type="scientific">Smittium mucronatum</name>
    <dbReference type="NCBI Taxonomy" id="133383"/>
    <lineage>
        <taxon>Eukaryota</taxon>
        <taxon>Fungi</taxon>
        <taxon>Fungi incertae sedis</taxon>
        <taxon>Zoopagomycota</taxon>
        <taxon>Kickxellomycotina</taxon>
        <taxon>Harpellomycetes</taxon>
        <taxon>Harpellales</taxon>
        <taxon>Legeriomycetaceae</taxon>
        <taxon>Smittium</taxon>
    </lineage>
</organism>
<gene>
    <name evidence="6" type="ORF">AYI68_g756</name>
</gene>
<protein>
    <submittedName>
        <fullName evidence="6">Fanconi anemia group I protein-like protein</fullName>
    </submittedName>
</protein>
<dbReference type="Pfam" id="PF14675">
    <property type="entry name" value="FANCI_S1"/>
    <property type="match status" value="1"/>
</dbReference>
<dbReference type="Pfam" id="PF14680">
    <property type="entry name" value="FANCI_HD2"/>
    <property type="match status" value="1"/>
</dbReference>
<evidence type="ECO:0000259" key="4">
    <source>
        <dbReference type="Pfam" id="PF14679"/>
    </source>
</evidence>
<keyword evidence="7" id="KW-1185">Reference proteome</keyword>
<comment type="caution">
    <text evidence="6">The sequence shown here is derived from an EMBL/GenBank/DDBJ whole genome shotgun (WGS) entry which is preliminary data.</text>
</comment>
<dbReference type="Pfam" id="PF14676">
    <property type="entry name" value="FANCI_S2"/>
    <property type="match status" value="1"/>
</dbReference>
<feature type="domain" description="FANCI solenoid 1" evidence="2">
    <location>
        <begin position="100"/>
        <end position="222"/>
    </location>
</feature>
<dbReference type="InterPro" id="IPR029315">
    <property type="entry name" value="FANCI_S2"/>
</dbReference>
<evidence type="ECO:0000259" key="5">
    <source>
        <dbReference type="Pfam" id="PF14680"/>
    </source>
</evidence>
<reference evidence="6 7" key="1">
    <citation type="journal article" date="2016" name="Mol. Biol. Evol.">
        <title>Genome-Wide Survey of Gut Fungi (Harpellales) Reveals the First Horizontally Transferred Ubiquitin Gene from a Mosquito Host.</title>
        <authorList>
            <person name="Wang Y."/>
            <person name="White M.M."/>
            <person name="Kvist S."/>
            <person name="Moncalvo J.M."/>
        </authorList>
    </citation>
    <scope>NUCLEOTIDE SEQUENCE [LARGE SCALE GENOMIC DNA]</scope>
    <source>
        <strain evidence="6 7">ALG-7-W6</strain>
    </source>
</reference>
<dbReference type="InterPro" id="IPR029312">
    <property type="entry name" value="FANCI_HD2"/>
</dbReference>
<dbReference type="Proteomes" id="UP000187455">
    <property type="component" value="Unassembled WGS sequence"/>
</dbReference>
<sequence length="813" mass="91780">MIEEILEFAANKNWKPVAELIQNVSTDNIKYEIHNALEGDLPTIKKSNFIRFLITDRISDPRNSLIKDNLILDINSPSTSQPPVPESESEDIIESSHISKIQAIEQFCSLEWDSCVSTRLAAMFVEVSMPKNLRTLLIDKLIDQMNRMQLNELPPLVYQIFLHSRYTDRRRTVSGIVDFFNKLENEFLDVEKIHSEYQENPQKKLVLQVEGTVLLHIHFCVQQDREWGLEILKFVKRGETKRLGSKSSSAENLTPFLLAILLNIGSISSFRDTVFDSIKSLLMVSSRDYSFNLSSNWGSELLPKPKLNVKLAMESISIRESYGWENIILQLTSYVFLLLDYCSGNSSKKLYGKPVSEMASETCKNTLEYIFKSHKFVRPEIVRQMFLKIEENPSSFPYLVSIVCSVLQSNPEMALDLSKSFSNSIEWIINSDEGCREYLISAISPIIVSDPGFTNSIILILRKGLYSSPDGNQNGDQIPSSSNLLNLTSLSTIGAPFESIRNQIPKDSHVILLELVGLLRRSFSQQPEVISHTLLKLNEIVILKAFQNNTEFSSLVCRILHSELLKFYKGPGSFLEIKNSLNSSSSIVYPFPLLLFSFFKAVFSAGESLENSSSFKEGLEMFLDILDKILDTQNHEFGINVSEDSTQETQEMTPLSEGRLQFEPTTRERNGVLSAILVGCYDVLIDLAMDLNSQIQNSSKSKKDILSSILEKLSFDKVLKLFSKRNEIISTIVNYFAKTKPPKSSTSSSGNRRNTSKNLNSDTSSIVSTQISLFFSGSTNPFSSSMFIMLLTEFSPNHSSSQSPALIWLLEST</sequence>
<dbReference type="InterPro" id="IPR029310">
    <property type="entry name" value="FANCI_HD1"/>
</dbReference>
<dbReference type="STRING" id="133383.A0A1R0H7G6"/>
<feature type="domain" description="FANCI helical" evidence="5">
    <location>
        <begin position="509"/>
        <end position="719"/>
    </location>
</feature>
<name>A0A1R0H7G6_9FUNG</name>
<proteinExistence type="predicted"/>
<dbReference type="GO" id="GO:0006281">
    <property type="term" value="P:DNA repair"/>
    <property type="evidence" value="ECO:0007669"/>
    <property type="project" value="InterPro"/>
</dbReference>
<evidence type="ECO:0000259" key="3">
    <source>
        <dbReference type="Pfam" id="PF14676"/>
    </source>
</evidence>
<dbReference type="PANTHER" id="PTHR21818:SF0">
    <property type="entry name" value="FANCONI ANEMIA GROUP I PROTEIN"/>
    <property type="match status" value="1"/>
</dbReference>
<dbReference type="AlphaFoldDB" id="A0A1R0H7G6"/>
<feature type="domain" description="FANCI helical" evidence="4">
    <location>
        <begin position="246"/>
        <end position="313"/>
    </location>
</feature>
<dbReference type="OrthoDB" id="195089at2759"/>
<dbReference type="InterPro" id="IPR029308">
    <property type="entry name" value="FANCI_S1"/>
</dbReference>
<evidence type="ECO:0000313" key="7">
    <source>
        <dbReference type="Proteomes" id="UP000187455"/>
    </source>
</evidence>